<dbReference type="AlphaFoldDB" id="A0A9D4EGM7"/>
<evidence type="ECO:0000313" key="6">
    <source>
        <dbReference type="Proteomes" id="UP000828390"/>
    </source>
</evidence>
<keyword evidence="2 4" id="KW-0274">FAD</keyword>
<dbReference type="Pfam" id="PF00743">
    <property type="entry name" value="FMO-like"/>
    <property type="match status" value="1"/>
</dbReference>
<protein>
    <recommendedName>
        <fullName evidence="4">Flavin-containing monooxygenase</fullName>
        <ecNumber evidence="4">1.-.-.-</ecNumber>
    </recommendedName>
</protein>
<accession>A0A9D4EGM7</accession>
<comment type="similarity">
    <text evidence="4">Belongs to the FMO family.</text>
</comment>
<keyword evidence="3 4" id="KW-0560">Oxidoreductase</keyword>
<name>A0A9D4EGM7_DREPO</name>
<organism evidence="5 6">
    <name type="scientific">Dreissena polymorpha</name>
    <name type="common">Zebra mussel</name>
    <name type="synonym">Mytilus polymorpha</name>
    <dbReference type="NCBI Taxonomy" id="45954"/>
    <lineage>
        <taxon>Eukaryota</taxon>
        <taxon>Metazoa</taxon>
        <taxon>Spiralia</taxon>
        <taxon>Lophotrochozoa</taxon>
        <taxon>Mollusca</taxon>
        <taxon>Bivalvia</taxon>
        <taxon>Autobranchia</taxon>
        <taxon>Heteroconchia</taxon>
        <taxon>Euheterodonta</taxon>
        <taxon>Imparidentia</taxon>
        <taxon>Neoheterodontei</taxon>
        <taxon>Myida</taxon>
        <taxon>Dreissenoidea</taxon>
        <taxon>Dreissenidae</taxon>
        <taxon>Dreissena</taxon>
    </lineage>
</organism>
<dbReference type="GO" id="GO:0050661">
    <property type="term" value="F:NADP binding"/>
    <property type="evidence" value="ECO:0007669"/>
    <property type="project" value="InterPro"/>
</dbReference>
<evidence type="ECO:0000256" key="3">
    <source>
        <dbReference type="ARBA" id="ARBA00023002"/>
    </source>
</evidence>
<proteinExistence type="inferred from homology"/>
<dbReference type="InterPro" id="IPR020946">
    <property type="entry name" value="Flavin_mOase-like"/>
</dbReference>
<evidence type="ECO:0000256" key="4">
    <source>
        <dbReference type="RuleBase" id="RU361177"/>
    </source>
</evidence>
<keyword evidence="1 4" id="KW-0285">Flavoprotein</keyword>
<keyword evidence="4" id="KW-0503">Monooxygenase</keyword>
<dbReference type="GO" id="GO:0004499">
    <property type="term" value="F:N,N-dimethylaniline monooxygenase activity"/>
    <property type="evidence" value="ECO:0007669"/>
    <property type="project" value="InterPro"/>
</dbReference>
<reference evidence="5" key="1">
    <citation type="journal article" date="2019" name="bioRxiv">
        <title>The Genome of the Zebra Mussel, Dreissena polymorpha: A Resource for Invasive Species Research.</title>
        <authorList>
            <person name="McCartney M.A."/>
            <person name="Auch B."/>
            <person name="Kono T."/>
            <person name="Mallez S."/>
            <person name="Zhang Y."/>
            <person name="Obille A."/>
            <person name="Becker A."/>
            <person name="Abrahante J.E."/>
            <person name="Garbe J."/>
            <person name="Badalamenti J.P."/>
            <person name="Herman A."/>
            <person name="Mangelson H."/>
            <person name="Liachko I."/>
            <person name="Sullivan S."/>
            <person name="Sone E.D."/>
            <person name="Koren S."/>
            <person name="Silverstein K.A.T."/>
            <person name="Beckman K.B."/>
            <person name="Gohl D.M."/>
        </authorList>
    </citation>
    <scope>NUCLEOTIDE SEQUENCE</scope>
    <source>
        <strain evidence="5">Duluth1</strain>
        <tissue evidence="5">Whole animal</tissue>
    </source>
</reference>
<dbReference type="Proteomes" id="UP000828390">
    <property type="component" value="Unassembled WGS sequence"/>
</dbReference>
<reference evidence="5" key="2">
    <citation type="submission" date="2020-11" db="EMBL/GenBank/DDBJ databases">
        <authorList>
            <person name="McCartney M.A."/>
            <person name="Auch B."/>
            <person name="Kono T."/>
            <person name="Mallez S."/>
            <person name="Becker A."/>
            <person name="Gohl D.M."/>
            <person name="Silverstein K.A.T."/>
            <person name="Koren S."/>
            <person name="Bechman K.B."/>
            <person name="Herman A."/>
            <person name="Abrahante J.E."/>
            <person name="Garbe J."/>
        </authorList>
    </citation>
    <scope>NUCLEOTIDE SEQUENCE</scope>
    <source>
        <strain evidence="5">Duluth1</strain>
        <tissue evidence="5">Whole animal</tissue>
    </source>
</reference>
<dbReference type="EMBL" id="JAIWYP010000008">
    <property type="protein sequence ID" value="KAH3779967.1"/>
    <property type="molecule type" value="Genomic_DNA"/>
</dbReference>
<dbReference type="EC" id="1.-.-.-" evidence="4"/>
<keyword evidence="6" id="KW-1185">Reference proteome</keyword>
<gene>
    <name evidence="5" type="ORF">DPMN_157776</name>
</gene>
<evidence type="ECO:0000256" key="2">
    <source>
        <dbReference type="ARBA" id="ARBA00022827"/>
    </source>
</evidence>
<evidence type="ECO:0000256" key="1">
    <source>
        <dbReference type="ARBA" id="ARBA00022630"/>
    </source>
</evidence>
<evidence type="ECO:0000313" key="5">
    <source>
        <dbReference type="EMBL" id="KAH3779967.1"/>
    </source>
</evidence>
<dbReference type="GO" id="GO:0050660">
    <property type="term" value="F:flavin adenine dinucleotide binding"/>
    <property type="evidence" value="ECO:0007669"/>
    <property type="project" value="InterPro"/>
</dbReference>
<comment type="cofactor">
    <cofactor evidence="4">
        <name>FAD</name>
        <dbReference type="ChEBI" id="CHEBI:57692"/>
    </cofactor>
</comment>
<comment type="caution">
    <text evidence="5">The sequence shown here is derived from an EMBL/GenBank/DDBJ whole genome shotgun (WGS) entry which is preliminary data.</text>
</comment>
<sequence length="118" mass="13422">MEASIAEEKRVCREKYYKSARHTIQRNPIVYNDTIASYIGAKPSLLSHPALAWRHVYTFLSWDIGFYKTIECLRRTKGPNAWSGAVKAVRRAYLSTTLITRFLSSHKTKTAPPPGGHI</sequence>